<evidence type="ECO:0000256" key="1">
    <source>
        <dbReference type="ARBA" id="ARBA00001966"/>
    </source>
</evidence>
<proteinExistence type="predicted"/>
<keyword evidence="3" id="KW-0479">Metal-binding</keyword>
<name>A0A0F6SDY9_9BACT</name>
<reference evidence="7 8" key="1">
    <citation type="submission" date="2015-03" db="EMBL/GenBank/DDBJ databases">
        <title>Genome assembly of Sandaracinus amylolyticus DSM 53668.</title>
        <authorList>
            <person name="Sharma G."/>
            <person name="Subramanian S."/>
        </authorList>
    </citation>
    <scope>NUCLEOTIDE SEQUENCE [LARGE SCALE GENOMIC DNA]</scope>
    <source>
        <strain evidence="7 8">DSM 53668</strain>
    </source>
</reference>
<dbReference type="KEGG" id="samy:DB32_001423"/>
<protein>
    <recommendedName>
        <fullName evidence="6">Radical SAM core domain-containing protein</fullName>
    </recommendedName>
</protein>
<dbReference type="STRING" id="927083.DB32_001423"/>
<gene>
    <name evidence="7" type="ORF">DB32_001423</name>
</gene>
<dbReference type="InterPro" id="IPR013785">
    <property type="entry name" value="Aldolase_TIM"/>
</dbReference>
<dbReference type="CDD" id="cd01335">
    <property type="entry name" value="Radical_SAM"/>
    <property type="match status" value="1"/>
</dbReference>
<dbReference type="AlphaFoldDB" id="A0A0F6SDY9"/>
<evidence type="ECO:0000256" key="4">
    <source>
        <dbReference type="ARBA" id="ARBA00023004"/>
    </source>
</evidence>
<dbReference type="GO" id="GO:0051536">
    <property type="term" value="F:iron-sulfur cluster binding"/>
    <property type="evidence" value="ECO:0007669"/>
    <property type="project" value="UniProtKB-KW"/>
</dbReference>
<comment type="cofactor">
    <cofactor evidence="1">
        <name>[4Fe-4S] cluster</name>
        <dbReference type="ChEBI" id="CHEBI:49883"/>
    </cofactor>
</comment>
<dbReference type="PANTHER" id="PTHR11228:SF7">
    <property type="entry name" value="PQQA PEPTIDE CYCLASE"/>
    <property type="match status" value="1"/>
</dbReference>
<dbReference type="GO" id="GO:0003824">
    <property type="term" value="F:catalytic activity"/>
    <property type="evidence" value="ECO:0007669"/>
    <property type="project" value="InterPro"/>
</dbReference>
<dbReference type="SFLD" id="SFLDS00029">
    <property type="entry name" value="Radical_SAM"/>
    <property type="match status" value="1"/>
</dbReference>
<dbReference type="SFLD" id="SFLDG01067">
    <property type="entry name" value="SPASM/twitch_domain_containing"/>
    <property type="match status" value="1"/>
</dbReference>
<evidence type="ECO:0000256" key="2">
    <source>
        <dbReference type="ARBA" id="ARBA00022691"/>
    </source>
</evidence>
<keyword evidence="5" id="KW-0411">Iron-sulfur</keyword>
<dbReference type="InterPro" id="IPR007197">
    <property type="entry name" value="rSAM"/>
</dbReference>
<evidence type="ECO:0000256" key="3">
    <source>
        <dbReference type="ARBA" id="ARBA00022723"/>
    </source>
</evidence>
<dbReference type="Gene3D" id="3.20.20.70">
    <property type="entry name" value="Aldolase class I"/>
    <property type="match status" value="1"/>
</dbReference>
<dbReference type="RefSeq" id="WP_053231626.1">
    <property type="nucleotide sequence ID" value="NZ_CP011125.1"/>
</dbReference>
<keyword evidence="2" id="KW-0949">S-adenosyl-L-methionine</keyword>
<evidence type="ECO:0000256" key="5">
    <source>
        <dbReference type="ARBA" id="ARBA00023014"/>
    </source>
</evidence>
<dbReference type="OrthoDB" id="9782387at2"/>
<dbReference type="InterPro" id="IPR058240">
    <property type="entry name" value="rSAM_sf"/>
</dbReference>
<dbReference type="Pfam" id="PF04055">
    <property type="entry name" value="Radical_SAM"/>
    <property type="match status" value="1"/>
</dbReference>
<accession>A0A0F6SDY9</accession>
<keyword evidence="4" id="KW-0408">Iron</keyword>
<evidence type="ECO:0000259" key="6">
    <source>
        <dbReference type="PROSITE" id="PS51918"/>
    </source>
</evidence>
<organism evidence="7 8">
    <name type="scientific">Sandaracinus amylolyticus</name>
    <dbReference type="NCBI Taxonomy" id="927083"/>
    <lineage>
        <taxon>Bacteria</taxon>
        <taxon>Pseudomonadati</taxon>
        <taxon>Myxococcota</taxon>
        <taxon>Polyangia</taxon>
        <taxon>Polyangiales</taxon>
        <taxon>Sandaracinaceae</taxon>
        <taxon>Sandaracinus</taxon>
    </lineage>
</organism>
<dbReference type="PANTHER" id="PTHR11228">
    <property type="entry name" value="RADICAL SAM DOMAIN PROTEIN"/>
    <property type="match status" value="1"/>
</dbReference>
<keyword evidence="8" id="KW-1185">Reference proteome</keyword>
<dbReference type="PROSITE" id="PS51918">
    <property type="entry name" value="RADICAL_SAM"/>
    <property type="match status" value="1"/>
</dbReference>
<dbReference type="Proteomes" id="UP000034883">
    <property type="component" value="Chromosome"/>
</dbReference>
<dbReference type="SUPFAM" id="SSF102114">
    <property type="entry name" value="Radical SAM enzymes"/>
    <property type="match status" value="1"/>
</dbReference>
<sequence>MHHDIPIPSWLRHLRRCELDGALLLFDRETGLNALIDGEETAHLRRQAPRVLQFALTNHCNLACTFCSRDLDARSAWTADSAFRFLSDMAVLGTLEVAFGGGEPLVLKGFADLVARLHDETPLAVSFTTNGTRLDSALVRGIAGKVGQIRLSIYDDSDWRAQVRLLAENDARFGINYLVTRARAPHVVDRVLELVELGARDVLLLSYNGHDASLHLDPLSLAALDADVRTLMRALAGRAELKLDVCWGDRLPSVPRALDRDLRACAAGVDHLVITSDRQVAACSFHHLAWRFETADDVMRIWRERRDAMSIATAAPGCARDPDYGLETRRSLPVAMEVR</sequence>
<evidence type="ECO:0000313" key="7">
    <source>
        <dbReference type="EMBL" id="AKF04274.1"/>
    </source>
</evidence>
<dbReference type="InterPro" id="IPR050377">
    <property type="entry name" value="Radical_SAM_PqqE_MftC-like"/>
</dbReference>
<feature type="domain" description="Radical SAM core" evidence="6">
    <location>
        <begin position="46"/>
        <end position="261"/>
    </location>
</feature>
<dbReference type="GO" id="GO:0046872">
    <property type="term" value="F:metal ion binding"/>
    <property type="evidence" value="ECO:0007669"/>
    <property type="project" value="UniProtKB-KW"/>
</dbReference>
<evidence type="ECO:0000313" key="8">
    <source>
        <dbReference type="Proteomes" id="UP000034883"/>
    </source>
</evidence>
<dbReference type="EMBL" id="CP011125">
    <property type="protein sequence ID" value="AKF04274.1"/>
    <property type="molecule type" value="Genomic_DNA"/>
</dbReference>